<evidence type="ECO:0000313" key="4">
    <source>
        <dbReference type="EMBL" id="AHA49713.1"/>
    </source>
</evidence>
<dbReference type="AlphaFoldDB" id="V5LD35"/>
<evidence type="ECO:0000256" key="1">
    <source>
        <dbReference type="ARBA" id="ARBA00022729"/>
    </source>
</evidence>
<keyword evidence="1" id="KW-0732">Signal</keyword>
<name>V5LD35_HUMAN</name>
<organism evidence="4">
    <name type="scientific">Homo sapiens</name>
    <name type="common">Human</name>
    <dbReference type="NCBI Taxonomy" id="9606"/>
    <lineage>
        <taxon>Eukaryota</taxon>
        <taxon>Metazoa</taxon>
        <taxon>Chordata</taxon>
        <taxon>Craniata</taxon>
        <taxon>Vertebrata</taxon>
        <taxon>Euteleostomi</taxon>
        <taxon>Mammalia</taxon>
        <taxon>Eutheria</taxon>
        <taxon>Euarchontoglires</taxon>
        <taxon>Primates</taxon>
        <taxon>Haplorrhini</taxon>
        <taxon>Catarrhini</taxon>
        <taxon>Hominidae</taxon>
        <taxon>Homo</taxon>
    </lineage>
</organism>
<feature type="non-terminal residue" evidence="4">
    <location>
        <position position="72"/>
    </location>
</feature>
<dbReference type="Pfam" id="PF00129">
    <property type="entry name" value="MHC_I"/>
    <property type="match status" value="1"/>
</dbReference>
<dbReference type="InterPro" id="IPR011161">
    <property type="entry name" value="MHC_I-like_Ag-recog"/>
</dbReference>
<reference evidence="4" key="1">
    <citation type="submission" date="2013-07" db="EMBL/GenBank/DDBJ databases">
        <title>Diversity of HLA-Class-I in Nairobi-Kenyan Cohort.</title>
        <authorList>
            <person name="Abidi S.H."/>
            <person name="Shahid A."/>
            <person name="Lakhani L."/>
            <person name="Ali S.H."/>
        </authorList>
    </citation>
    <scope>NUCLEOTIDE SEQUENCE</scope>
</reference>
<gene>
    <name evidence="4" type="primary">HLA-A</name>
</gene>
<dbReference type="Gene3D" id="3.30.500.10">
    <property type="entry name" value="MHC class I-like antigen recognition-like"/>
    <property type="match status" value="1"/>
</dbReference>
<proteinExistence type="predicted"/>
<evidence type="ECO:0000259" key="3">
    <source>
        <dbReference type="Pfam" id="PF00129"/>
    </source>
</evidence>
<dbReference type="InterPro" id="IPR011162">
    <property type="entry name" value="MHC_I/II-like_Ag-recog"/>
</dbReference>
<evidence type="ECO:0000256" key="2">
    <source>
        <dbReference type="ARBA" id="ARBA00023180"/>
    </source>
</evidence>
<dbReference type="ChiTaRS" id="HLA-A">
    <property type="organism name" value="human"/>
</dbReference>
<feature type="non-terminal residue" evidence="4">
    <location>
        <position position="1"/>
    </location>
</feature>
<dbReference type="SUPFAM" id="SSF54452">
    <property type="entry name" value="MHC antigen-recognition domain"/>
    <property type="match status" value="1"/>
</dbReference>
<accession>V5LD35</accession>
<keyword evidence="2" id="KW-0325">Glycoprotein</keyword>
<dbReference type="OrthoDB" id="9447187at2759"/>
<feature type="domain" description="MHC class I-like antigen recognition-like" evidence="3">
    <location>
        <begin position="4"/>
        <end position="70"/>
    </location>
</feature>
<protein>
    <submittedName>
        <fullName evidence="4">MHC class I antigen</fullName>
    </submittedName>
</protein>
<sequence>KRFFIAVGWVKDTHFWGFHDDAASRGMEPRGAWIQQDGPRWWDLHGLNVMAYSDTDRQKLRTLFYCYNHIEA</sequence>
<dbReference type="EMBL" id="KF465649">
    <property type="protein sequence ID" value="AHA49713.1"/>
    <property type="molecule type" value="Genomic_DNA"/>
</dbReference>
<dbReference type="InterPro" id="IPR037055">
    <property type="entry name" value="MHC_I-like_Ag-recog_sf"/>
</dbReference>